<sequence length="260" mass="29767">MAEAAVGFVVRKLGELLAQEAINLYGVRGEVDWLERELRRMQCFLKDADAKKNKRDDDRVKNWVTEMRDLAFEAEDIIDTFMYSKLRTPERDGCIGFIERFVFIFDELVNKHKVHVNVEGIKTKLQELSRSTEVYGISNIGTTSQSRSPGEIPILPQLRDDIDMVGFDNEKKTIVQELVDTSKKHQSVISIVGMGGLGKTTLAKSIYKDHEVKKCFVIFAWVIISQEYTILDILNKILSESQKLHQGIQLNVSQLKFLKN</sequence>
<keyword evidence="3" id="KW-0677">Repeat</keyword>
<name>A0AB40ANQ1_DIOCR</name>
<dbReference type="AlphaFoldDB" id="A0AB40ANQ1"/>
<keyword evidence="5" id="KW-0611">Plant defense</keyword>
<feature type="domain" description="NB-ARC" evidence="6">
    <location>
        <begin position="169"/>
        <end position="244"/>
    </location>
</feature>
<dbReference type="PANTHER" id="PTHR19338">
    <property type="entry name" value="TRANSLOCASE OF INNER MITOCHONDRIAL MEMBRANE 13 HOMOLOG"/>
    <property type="match status" value="1"/>
</dbReference>
<accession>A0AB40ANQ1</accession>
<dbReference type="SUPFAM" id="SSF52540">
    <property type="entry name" value="P-loop containing nucleoside triphosphate hydrolases"/>
    <property type="match status" value="1"/>
</dbReference>
<dbReference type="CDD" id="cd14798">
    <property type="entry name" value="RX-CC_like"/>
    <property type="match status" value="1"/>
</dbReference>
<feature type="domain" description="Disease resistance N-terminal" evidence="7">
    <location>
        <begin position="5"/>
        <end position="92"/>
    </location>
</feature>
<dbReference type="Pfam" id="PF18052">
    <property type="entry name" value="Rx_N"/>
    <property type="match status" value="1"/>
</dbReference>
<dbReference type="PANTHER" id="PTHR19338:SF66">
    <property type="entry name" value="NB-ARC DOMAIN-CONTAINING PROTEIN"/>
    <property type="match status" value="1"/>
</dbReference>
<dbReference type="InterPro" id="IPR027417">
    <property type="entry name" value="P-loop_NTPase"/>
</dbReference>
<organism evidence="8 9">
    <name type="scientific">Dioscorea cayennensis subsp. rotundata</name>
    <name type="common">White Guinea yam</name>
    <name type="synonym">Dioscorea rotundata</name>
    <dbReference type="NCBI Taxonomy" id="55577"/>
    <lineage>
        <taxon>Eukaryota</taxon>
        <taxon>Viridiplantae</taxon>
        <taxon>Streptophyta</taxon>
        <taxon>Embryophyta</taxon>
        <taxon>Tracheophyta</taxon>
        <taxon>Spermatophyta</taxon>
        <taxon>Magnoliopsida</taxon>
        <taxon>Liliopsida</taxon>
        <taxon>Dioscoreales</taxon>
        <taxon>Dioscoreaceae</taxon>
        <taxon>Dioscorea</taxon>
    </lineage>
</organism>
<dbReference type="GeneID" id="120252044"/>
<keyword evidence="4" id="KW-0547">Nucleotide-binding</keyword>
<dbReference type="Pfam" id="PF00931">
    <property type="entry name" value="NB-ARC"/>
    <property type="match status" value="1"/>
</dbReference>
<evidence type="ECO:0000256" key="4">
    <source>
        <dbReference type="ARBA" id="ARBA00022741"/>
    </source>
</evidence>
<evidence type="ECO:0000256" key="1">
    <source>
        <dbReference type="ARBA" id="ARBA00008894"/>
    </source>
</evidence>
<evidence type="ECO:0000259" key="6">
    <source>
        <dbReference type="Pfam" id="PF00931"/>
    </source>
</evidence>
<evidence type="ECO:0000256" key="3">
    <source>
        <dbReference type="ARBA" id="ARBA00022737"/>
    </source>
</evidence>
<dbReference type="InterPro" id="IPR038005">
    <property type="entry name" value="RX-like_CC"/>
</dbReference>
<proteinExistence type="inferred from homology"/>
<dbReference type="RefSeq" id="XP_039116560.1">
    <property type="nucleotide sequence ID" value="XM_039260626.1"/>
</dbReference>
<dbReference type="InterPro" id="IPR041118">
    <property type="entry name" value="Rx_N"/>
</dbReference>
<dbReference type="GO" id="GO:0043531">
    <property type="term" value="F:ADP binding"/>
    <property type="evidence" value="ECO:0007669"/>
    <property type="project" value="InterPro"/>
</dbReference>
<evidence type="ECO:0000313" key="9">
    <source>
        <dbReference type="RefSeq" id="XP_039116560.1"/>
    </source>
</evidence>
<gene>
    <name evidence="9" type="primary">LOC120252044</name>
</gene>
<dbReference type="GO" id="GO:0006952">
    <property type="term" value="P:defense response"/>
    <property type="evidence" value="ECO:0007669"/>
    <property type="project" value="UniProtKB-KW"/>
</dbReference>
<protein>
    <submittedName>
        <fullName evidence="9">Probable disease resistance RPP8-like protein 2</fullName>
    </submittedName>
</protein>
<dbReference type="Gene3D" id="1.20.5.4130">
    <property type="match status" value="1"/>
</dbReference>
<comment type="similarity">
    <text evidence="1">Belongs to the disease resistance NB-LRR family.</text>
</comment>
<evidence type="ECO:0000259" key="7">
    <source>
        <dbReference type="Pfam" id="PF18052"/>
    </source>
</evidence>
<keyword evidence="2" id="KW-0433">Leucine-rich repeat</keyword>
<evidence type="ECO:0000256" key="5">
    <source>
        <dbReference type="ARBA" id="ARBA00022821"/>
    </source>
</evidence>
<evidence type="ECO:0000313" key="8">
    <source>
        <dbReference type="Proteomes" id="UP001515500"/>
    </source>
</evidence>
<evidence type="ECO:0000256" key="2">
    <source>
        <dbReference type="ARBA" id="ARBA00022614"/>
    </source>
</evidence>
<dbReference type="Gene3D" id="3.40.50.300">
    <property type="entry name" value="P-loop containing nucleotide triphosphate hydrolases"/>
    <property type="match status" value="1"/>
</dbReference>
<dbReference type="InterPro" id="IPR002182">
    <property type="entry name" value="NB-ARC"/>
</dbReference>
<reference evidence="9" key="1">
    <citation type="submission" date="2025-08" db="UniProtKB">
        <authorList>
            <consortium name="RefSeq"/>
        </authorList>
    </citation>
    <scope>IDENTIFICATION</scope>
</reference>
<dbReference type="Proteomes" id="UP001515500">
    <property type="component" value="Chromosome 3"/>
</dbReference>
<keyword evidence="8" id="KW-1185">Reference proteome</keyword>